<dbReference type="PANTHER" id="PTHR12358">
    <property type="entry name" value="SPHINGOSINE KINASE"/>
    <property type="match status" value="1"/>
</dbReference>
<sequence length="309" mass="32558">MSTRIGLVVNPTSGKSRGMALGLEVAARMRAAGHEVLDLSDESYDAARDRALGAIAQGIDVLAVVGGDGMAHLGINLAAETKTPLALVAAGTGNDIARGLGLPVHDPVRAADLVTTGVPRTIDAIRHVDEHGNQRWFGGVLGAGFDAVVNERANTWPWPKGQLRYTLALLRELPLFKAIPYVVTVDGVRHETRAMLVAVGNGPSYGGGMQVLPDAQMDDGLLDVLVLREISTLEFLRVFPKVFKGTHVSHPAVEVLRGRQVTLEADGIVAYADGERFAQLPMTLEVVPGALTVLVPAGSRASSAPGHGR</sequence>
<dbReference type="Pfam" id="PF19279">
    <property type="entry name" value="YegS_C"/>
    <property type="match status" value="1"/>
</dbReference>
<keyword evidence="5" id="KW-0479">Metal-binding</keyword>
<dbReference type="PROSITE" id="PS50146">
    <property type="entry name" value="DAGK"/>
    <property type="match status" value="1"/>
</dbReference>
<comment type="cofactor">
    <cofactor evidence="1">
        <name>Mg(2+)</name>
        <dbReference type="ChEBI" id="CHEBI:18420"/>
    </cofactor>
</comment>
<evidence type="ECO:0000259" key="13">
    <source>
        <dbReference type="PROSITE" id="PS50146"/>
    </source>
</evidence>
<keyword evidence="7 14" id="KW-0418">Kinase</keyword>
<evidence type="ECO:0000256" key="12">
    <source>
        <dbReference type="ARBA" id="ARBA00023264"/>
    </source>
</evidence>
<dbReference type="Gene3D" id="2.60.200.40">
    <property type="match status" value="1"/>
</dbReference>
<dbReference type="Proteomes" id="UP001500556">
    <property type="component" value="Unassembled WGS sequence"/>
</dbReference>
<name>A0ABP8YJP8_9MICO</name>
<reference evidence="15" key="1">
    <citation type="journal article" date="2019" name="Int. J. Syst. Evol. Microbiol.">
        <title>The Global Catalogue of Microorganisms (GCM) 10K type strain sequencing project: providing services to taxonomists for standard genome sequencing and annotation.</title>
        <authorList>
            <consortium name="The Broad Institute Genomics Platform"/>
            <consortium name="The Broad Institute Genome Sequencing Center for Infectious Disease"/>
            <person name="Wu L."/>
            <person name="Ma J."/>
        </authorList>
    </citation>
    <scope>NUCLEOTIDE SEQUENCE [LARGE SCALE GENOMIC DNA]</scope>
    <source>
        <strain evidence="15">JCM 18961</strain>
    </source>
</reference>
<evidence type="ECO:0000256" key="3">
    <source>
        <dbReference type="ARBA" id="ARBA00022516"/>
    </source>
</evidence>
<feature type="domain" description="DAGKc" evidence="13">
    <location>
        <begin position="1"/>
        <end position="131"/>
    </location>
</feature>
<protein>
    <submittedName>
        <fullName evidence="14">Diacylglycerol kinase</fullName>
    </submittedName>
</protein>
<keyword evidence="4" id="KW-0808">Transferase</keyword>
<keyword evidence="12" id="KW-1208">Phospholipid metabolism</keyword>
<evidence type="ECO:0000313" key="14">
    <source>
        <dbReference type="EMBL" id="GAA4730006.1"/>
    </source>
</evidence>
<evidence type="ECO:0000256" key="1">
    <source>
        <dbReference type="ARBA" id="ARBA00001946"/>
    </source>
</evidence>
<keyword evidence="9" id="KW-0460">Magnesium</keyword>
<dbReference type="Pfam" id="PF00781">
    <property type="entry name" value="DAGK_cat"/>
    <property type="match status" value="1"/>
</dbReference>
<dbReference type="SMART" id="SM00046">
    <property type="entry name" value="DAGKc"/>
    <property type="match status" value="1"/>
</dbReference>
<evidence type="ECO:0000256" key="6">
    <source>
        <dbReference type="ARBA" id="ARBA00022741"/>
    </source>
</evidence>
<keyword evidence="10" id="KW-0443">Lipid metabolism</keyword>
<evidence type="ECO:0000313" key="15">
    <source>
        <dbReference type="Proteomes" id="UP001500556"/>
    </source>
</evidence>
<comment type="caution">
    <text evidence="14">The sequence shown here is derived from an EMBL/GenBank/DDBJ whole genome shotgun (WGS) entry which is preliminary data.</text>
</comment>
<dbReference type="InterPro" id="IPR016064">
    <property type="entry name" value="NAD/diacylglycerol_kinase_sf"/>
</dbReference>
<evidence type="ECO:0000256" key="7">
    <source>
        <dbReference type="ARBA" id="ARBA00022777"/>
    </source>
</evidence>
<accession>A0ABP8YJP8</accession>
<dbReference type="InterPro" id="IPR045540">
    <property type="entry name" value="YegS/DAGK_C"/>
</dbReference>
<proteinExistence type="inferred from homology"/>
<dbReference type="InterPro" id="IPR001206">
    <property type="entry name" value="Diacylglycerol_kinase_cat_dom"/>
</dbReference>
<dbReference type="Gene3D" id="3.40.50.10330">
    <property type="entry name" value="Probable inorganic polyphosphate/atp-NAD kinase, domain 1"/>
    <property type="match status" value="1"/>
</dbReference>
<evidence type="ECO:0000256" key="2">
    <source>
        <dbReference type="ARBA" id="ARBA00005983"/>
    </source>
</evidence>
<dbReference type="NCBIfam" id="TIGR00147">
    <property type="entry name" value="YegS/Rv2252/BmrU family lipid kinase"/>
    <property type="match status" value="1"/>
</dbReference>
<keyword evidence="11" id="KW-0594">Phospholipid biosynthesis</keyword>
<dbReference type="SUPFAM" id="SSF111331">
    <property type="entry name" value="NAD kinase/diacylglycerol kinase-like"/>
    <property type="match status" value="1"/>
</dbReference>
<keyword evidence="6" id="KW-0547">Nucleotide-binding</keyword>
<keyword evidence="15" id="KW-1185">Reference proteome</keyword>
<evidence type="ECO:0000256" key="11">
    <source>
        <dbReference type="ARBA" id="ARBA00023209"/>
    </source>
</evidence>
<keyword evidence="8" id="KW-0067">ATP-binding</keyword>
<dbReference type="GO" id="GO:0016301">
    <property type="term" value="F:kinase activity"/>
    <property type="evidence" value="ECO:0007669"/>
    <property type="project" value="UniProtKB-KW"/>
</dbReference>
<dbReference type="InterPro" id="IPR005218">
    <property type="entry name" value="Diacylglycerol/lipid_kinase"/>
</dbReference>
<evidence type="ECO:0000256" key="5">
    <source>
        <dbReference type="ARBA" id="ARBA00022723"/>
    </source>
</evidence>
<evidence type="ECO:0000256" key="4">
    <source>
        <dbReference type="ARBA" id="ARBA00022679"/>
    </source>
</evidence>
<dbReference type="EMBL" id="BAABLO010000012">
    <property type="protein sequence ID" value="GAA4730006.1"/>
    <property type="molecule type" value="Genomic_DNA"/>
</dbReference>
<organism evidence="14 15">
    <name type="scientific">Pedococcus ginsenosidimutans</name>
    <dbReference type="NCBI Taxonomy" id="490570"/>
    <lineage>
        <taxon>Bacteria</taxon>
        <taxon>Bacillati</taxon>
        <taxon>Actinomycetota</taxon>
        <taxon>Actinomycetes</taxon>
        <taxon>Micrococcales</taxon>
        <taxon>Intrasporangiaceae</taxon>
        <taxon>Pedococcus</taxon>
    </lineage>
</organism>
<dbReference type="InterPro" id="IPR050187">
    <property type="entry name" value="Lipid_Phosphate_FormReg"/>
</dbReference>
<dbReference type="RefSeq" id="WP_345504752.1">
    <property type="nucleotide sequence ID" value="NZ_BAABLO010000012.1"/>
</dbReference>
<dbReference type="InterPro" id="IPR017438">
    <property type="entry name" value="ATP-NAD_kinase_N"/>
</dbReference>
<evidence type="ECO:0000256" key="8">
    <source>
        <dbReference type="ARBA" id="ARBA00022840"/>
    </source>
</evidence>
<dbReference type="PANTHER" id="PTHR12358:SF106">
    <property type="entry name" value="LIPID KINASE YEGS"/>
    <property type="match status" value="1"/>
</dbReference>
<gene>
    <name evidence="14" type="ORF">GCM10025782_31290</name>
</gene>
<keyword evidence="3" id="KW-0444">Lipid biosynthesis</keyword>
<comment type="similarity">
    <text evidence="2">Belongs to the diacylglycerol/lipid kinase family.</text>
</comment>
<evidence type="ECO:0000256" key="9">
    <source>
        <dbReference type="ARBA" id="ARBA00022842"/>
    </source>
</evidence>
<evidence type="ECO:0000256" key="10">
    <source>
        <dbReference type="ARBA" id="ARBA00023098"/>
    </source>
</evidence>